<evidence type="ECO:0000313" key="1">
    <source>
        <dbReference type="EMBL" id="QCG76591.1"/>
    </source>
</evidence>
<reference evidence="1 2" key="1">
    <citation type="submission" date="2019-02" db="EMBL/GenBank/DDBJ databases">
        <authorList>
            <person name="Zurabov F.M."/>
            <person name="Zhilenkov E.L."/>
            <person name="Shagin D.A."/>
            <person name="Shelenkov A.A."/>
            <person name="Mikhaylova Y.V."/>
        </authorList>
    </citation>
    <scope>NUCLEOTIDE SEQUENCE [LARGE SCALE GENOMIC DNA]</scope>
</reference>
<gene>
    <name evidence="1" type="ORF">FZ41_101</name>
</gene>
<proteinExistence type="predicted"/>
<dbReference type="Proteomes" id="UP000298565">
    <property type="component" value="Segment"/>
</dbReference>
<name>A0A4D6T5C4_9CAUD</name>
<dbReference type="InterPro" id="IPR055988">
    <property type="entry name" value="DUF7566"/>
</dbReference>
<dbReference type="EMBL" id="MK521907">
    <property type="protein sequence ID" value="QCG76591.1"/>
    <property type="molecule type" value="Genomic_DNA"/>
</dbReference>
<protein>
    <submittedName>
        <fullName evidence="1">37 kD pre-early protein</fullName>
    </submittedName>
</protein>
<sequence>MLQKFTPVANLPMVRGGARNLLDGSKCASIGHILAVYRSNMESRSGYAFERCRDYVLANPGAAIVIYHDDQYLVDSQPIDLIVSTTTDAYLYKASEGKQASRRFCYHESELLAFTDARAWVKNLCDHLELPPARISSEMMIFVLDKDGSILLPCDSYEIDIEEGERMGNYRYDGELPDEYADGVNDIVTIPLETEFNTNTHTIDPNTGATNMNTIKSTATAIVAANKNAAVNAAKLEAGSIVLKKVSGIAASKAPFMIRGYVDTAAGRVVIANLLNFAVSQYAPNNRKAVIAADAAMQAAMLELVQSFNVGEMIDEVLKGVNLSSLIENESE</sequence>
<accession>A0A4D6T5C4</accession>
<evidence type="ECO:0000313" key="2">
    <source>
        <dbReference type="Proteomes" id="UP000298565"/>
    </source>
</evidence>
<organism evidence="1 2">
    <name type="scientific">Klebsiella phage vB_KpnS_FZ41</name>
    <dbReference type="NCBI Taxonomy" id="2530030"/>
    <lineage>
        <taxon>Viruses</taxon>
        <taxon>Duplodnaviria</taxon>
        <taxon>Heunggongvirae</taxon>
        <taxon>Uroviricota</taxon>
        <taxon>Caudoviricetes</taxon>
        <taxon>Demerecviridae</taxon>
        <taxon>Sugarlandvirus</taxon>
        <taxon>Sugarlandvirus FZ41</taxon>
    </lineage>
</organism>
<dbReference type="Pfam" id="PF24450">
    <property type="entry name" value="DUF7566"/>
    <property type="match status" value="1"/>
</dbReference>
<keyword evidence="2" id="KW-1185">Reference proteome</keyword>